<evidence type="ECO:0000313" key="3">
    <source>
        <dbReference type="RefSeq" id="XP_011312941.1"/>
    </source>
</evidence>
<proteinExistence type="predicted"/>
<feature type="compositionally biased region" description="Basic and acidic residues" evidence="1">
    <location>
        <begin position="57"/>
        <end position="69"/>
    </location>
</feature>
<evidence type="ECO:0000313" key="2">
    <source>
        <dbReference type="Proteomes" id="UP000694866"/>
    </source>
</evidence>
<sequence length="162" mass="18284">MKFKGIAPTKTSNDEDTEDENGVIEHTPVSNLKYSKTAKNGGEKTANVDDRDDSNDDGVRNPGDGEIRRRNVHTNTHNQTGQGNLPNPLGPIANNRQREASPVPSDNNEHRQHPPNVQNQNERRAARDVLNPQDWLALRNLLKQNLRHQRQAVQDDEEAMFL</sequence>
<dbReference type="RefSeq" id="XP_011312941.1">
    <property type="nucleotide sequence ID" value="XM_011314639.1"/>
</dbReference>
<dbReference type="KEGG" id="fas:105272486"/>
<dbReference type="GeneID" id="105272486"/>
<reference evidence="3" key="1">
    <citation type="submission" date="2025-08" db="UniProtKB">
        <authorList>
            <consortium name="RefSeq"/>
        </authorList>
    </citation>
    <scope>IDENTIFICATION</scope>
    <source>
        <strain evidence="3">USDA-PBARC FA_bdor</strain>
        <tissue evidence="3">Whole organism</tissue>
    </source>
</reference>
<dbReference type="AlphaFoldDB" id="A0A9R1U8K6"/>
<name>A0A9R1U8K6_9HYME</name>
<organism evidence="2 3">
    <name type="scientific">Fopius arisanus</name>
    <dbReference type="NCBI Taxonomy" id="64838"/>
    <lineage>
        <taxon>Eukaryota</taxon>
        <taxon>Metazoa</taxon>
        <taxon>Ecdysozoa</taxon>
        <taxon>Arthropoda</taxon>
        <taxon>Hexapoda</taxon>
        <taxon>Insecta</taxon>
        <taxon>Pterygota</taxon>
        <taxon>Neoptera</taxon>
        <taxon>Endopterygota</taxon>
        <taxon>Hymenoptera</taxon>
        <taxon>Apocrita</taxon>
        <taxon>Ichneumonoidea</taxon>
        <taxon>Braconidae</taxon>
        <taxon>Opiinae</taxon>
        <taxon>Fopius</taxon>
    </lineage>
</organism>
<evidence type="ECO:0000256" key="1">
    <source>
        <dbReference type="SAM" id="MobiDB-lite"/>
    </source>
</evidence>
<gene>
    <name evidence="3" type="primary">LOC105272486</name>
</gene>
<feature type="region of interest" description="Disordered" evidence="1">
    <location>
        <begin position="1"/>
        <end position="129"/>
    </location>
</feature>
<feature type="compositionally biased region" description="Polar residues" evidence="1">
    <location>
        <begin position="73"/>
        <end position="85"/>
    </location>
</feature>
<feature type="compositionally biased region" description="Polar residues" evidence="1">
    <location>
        <begin position="28"/>
        <end position="38"/>
    </location>
</feature>
<dbReference type="Proteomes" id="UP000694866">
    <property type="component" value="Unplaced"/>
</dbReference>
<accession>A0A9R1U8K6</accession>
<protein>
    <submittedName>
        <fullName evidence="3">Uncharacterized protein</fullName>
    </submittedName>
</protein>
<keyword evidence="2" id="KW-1185">Reference proteome</keyword>